<comment type="catalytic activity">
    <reaction evidence="5 8">
        <text>L-methionyl-[protein] + [thioredoxin]-disulfide + H2O = L-methionyl-(S)-S-oxide-[protein] + [thioredoxin]-dithiol</text>
        <dbReference type="Rhea" id="RHEA:14217"/>
        <dbReference type="Rhea" id="RHEA-COMP:10698"/>
        <dbReference type="Rhea" id="RHEA-COMP:10700"/>
        <dbReference type="Rhea" id="RHEA-COMP:12313"/>
        <dbReference type="Rhea" id="RHEA-COMP:12315"/>
        <dbReference type="ChEBI" id="CHEBI:15377"/>
        <dbReference type="ChEBI" id="CHEBI:16044"/>
        <dbReference type="ChEBI" id="CHEBI:29950"/>
        <dbReference type="ChEBI" id="CHEBI:44120"/>
        <dbReference type="ChEBI" id="CHEBI:50058"/>
        <dbReference type="EC" id="1.8.4.11"/>
    </reaction>
</comment>
<dbReference type="InterPro" id="IPR002569">
    <property type="entry name" value="Met_Sox_Rdtase_MsrA_dom"/>
</dbReference>
<dbReference type="GO" id="GO:0033743">
    <property type="term" value="F:peptide-methionine (R)-S-oxide reductase activity"/>
    <property type="evidence" value="ECO:0007669"/>
    <property type="project" value="UniProtKB-EC"/>
</dbReference>
<dbReference type="PANTHER" id="PTHR43774:SF1">
    <property type="entry name" value="PEPTIDE METHIONINE SULFOXIDE REDUCTASE MSRA 2"/>
    <property type="match status" value="1"/>
</dbReference>
<evidence type="ECO:0000256" key="7">
    <source>
        <dbReference type="ARBA" id="ARBA00048782"/>
    </source>
</evidence>
<evidence type="ECO:0000256" key="6">
    <source>
        <dbReference type="ARBA" id="ARBA00048488"/>
    </source>
</evidence>
<evidence type="ECO:0000256" key="4">
    <source>
        <dbReference type="ARBA" id="ARBA00023268"/>
    </source>
</evidence>
<comment type="catalytic activity">
    <reaction evidence="7 8">
        <text>[thioredoxin]-disulfide + L-methionine + H2O = L-methionine (S)-S-oxide + [thioredoxin]-dithiol</text>
        <dbReference type="Rhea" id="RHEA:19993"/>
        <dbReference type="Rhea" id="RHEA-COMP:10698"/>
        <dbReference type="Rhea" id="RHEA-COMP:10700"/>
        <dbReference type="ChEBI" id="CHEBI:15377"/>
        <dbReference type="ChEBI" id="CHEBI:29950"/>
        <dbReference type="ChEBI" id="CHEBI:50058"/>
        <dbReference type="ChEBI" id="CHEBI:57844"/>
        <dbReference type="ChEBI" id="CHEBI:58772"/>
        <dbReference type="EC" id="1.8.4.11"/>
    </reaction>
</comment>
<dbReference type="PROSITE" id="PS51790">
    <property type="entry name" value="MSRB"/>
    <property type="match status" value="1"/>
</dbReference>
<name>A0A0B5AJK1_9BACL</name>
<evidence type="ECO:0000256" key="8">
    <source>
        <dbReference type="HAMAP-Rule" id="MF_01401"/>
    </source>
</evidence>
<dbReference type="GO" id="GO:0008113">
    <property type="term" value="F:peptide-methionine (S)-S-oxide reductase activity"/>
    <property type="evidence" value="ECO:0007669"/>
    <property type="project" value="UniProtKB-UniRule"/>
</dbReference>
<dbReference type="Pfam" id="PF01641">
    <property type="entry name" value="SelR"/>
    <property type="match status" value="1"/>
</dbReference>
<comment type="similarity">
    <text evidence="1 8">Belongs to the MsrA Met sulfoxide reductase family.</text>
</comment>
<dbReference type="Pfam" id="PF01625">
    <property type="entry name" value="PMSR"/>
    <property type="match status" value="1"/>
</dbReference>
<dbReference type="FunFam" id="2.170.150.20:FF:000003">
    <property type="entry name" value="Peptide methionine sulfoxide reductase MsrB"/>
    <property type="match status" value="1"/>
</dbReference>
<dbReference type="NCBIfam" id="TIGR00401">
    <property type="entry name" value="msrA"/>
    <property type="match status" value="1"/>
</dbReference>
<dbReference type="PANTHER" id="PTHR43774">
    <property type="entry name" value="PEPTIDE METHIONINE SULFOXIDE REDUCTASE"/>
    <property type="match status" value="1"/>
</dbReference>
<comment type="similarity">
    <text evidence="2">Belongs to the MsrB Met sulfoxide reductase family.</text>
</comment>
<dbReference type="HOGENOM" id="CLU_031040_0_1_9"/>
<protein>
    <recommendedName>
        <fullName evidence="8">Peptide methionine sulfoxide reductase MsrA</fullName>
        <shortName evidence="8">Protein-methionine-S-oxide reductase</shortName>
        <ecNumber evidence="8">1.8.4.11</ecNumber>
    </recommendedName>
    <alternativeName>
        <fullName evidence="8">Peptide-methionine (S)-S-oxide reductase</fullName>
        <shortName evidence="8">Peptide Met(O) reductase</shortName>
    </alternativeName>
</protein>
<dbReference type="KEGG" id="jeo:JMA_12130"/>
<dbReference type="InterPro" id="IPR011057">
    <property type="entry name" value="Mss4-like_sf"/>
</dbReference>
<dbReference type="GO" id="GO:0033744">
    <property type="term" value="F:L-methionine:thioredoxin-disulfide S-oxidoreductase activity"/>
    <property type="evidence" value="ECO:0007669"/>
    <property type="project" value="RHEA"/>
</dbReference>
<evidence type="ECO:0000313" key="12">
    <source>
        <dbReference type="Proteomes" id="UP000031449"/>
    </source>
</evidence>
<dbReference type="HAMAP" id="MF_01401">
    <property type="entry name" value="MsrA"/>
    <property type="match status" value="1"/>
</dbReference>
<dbReference type="SUPFAM" id="SSF55068">
    <property type="entry name" value="Peptide methionine sulfoxide reductase"/>
    <property type="match status" value="1"/>
</dbReference>
<comment type="catalytic activity">
    <reaction evidence="6">
        <text>L-methionyl-[protein] + [thioredoxin]-disulfide + H2O = L-methionyl-(R)-S-oxide-[protein] + [thioredoxin]-dithiol</text>
        <dbReference type="Rhea" id="RHEA:24164"/>
        <dbReference type="Rhea" id="RHEA-COMP:10698"/>
        <dbReference type="Rhea" id="RHEA-COMP:10700"/>
        <dbReference type="Rhea" id="RHEA-COMP:12313"/>
        <dbReference type="Rhea" id="RHEA-COMP:12314"/>
        <dbReference type="ChEBI" id="CHEBI:15377"/>
        <dbReference type="ChEBI" id="CHEBI:16044"/>
        <dbReference type="ChEBI" id="CHEBI:29950"/>
        <dbReference type="ChEBI" id="CHEBI:45764"/>
        <dbReference type="ChEBI" id="CHEBI:50058"/>
        <dbReference type="EC" id="1.8.4.12"/>
    </reaction>
</comment>
<dbReference type="EC" id="1.8.4.11" evidence="8"/>
<evidence type="ECO:0000313" key="11">
    <source>
        <dbReference type="EMBL" id="AJD90530.1"/>
    </source>
</evidence>
<feature type="domain" description="MsrB" evidence="10">
    <location>
        <begin position="243"/>
        <end position="365"/>
    </location>
</feature>
<dbReference type="OrthoDB" id="4174719at2"/>
<keyword evidence="4" id="KW-0511">Multifunctional enzyme</keyword>
<comment type="function">
    <text evidence="8">Has an important function as a repair enzyme for proteins that have been inactivated by oxidation. Catalyzes the reversible oxidation-reduction of methionine sulfoxide in proteins to methionine.</text>
</comment>
<dbReference type="Gene3D" id="2.170.150.20">
    <property type="entry name" value="Peptide methionine sulfoxide reductase"/>
    <property type="match status" value="1"/>
</dbReference>
<reference evidence="11 12" key="1">
    <citation type="submission" date="2014-08" db="EMBL/GenBank/DDBJ databases">
        <title>Complete genome of a marine bacteria Jeotgalibacillus malaysiensis.</title>
        <authorList>
            <person name="Yaakop A.S."/>
            <person name="Chan K.-G."/>
            <person name="Goh K.M."/>
        </authorList>
    </citation>
    <scope>NUCLEOTIDE SEQUENCE [LARGE SCALE GENOMIC DNA]</scope>
    <source>
        <strain evidence="11 12">D5</strain>
    </source>
</reference>
<evidence type="ECO:0000256" key="5">
    <source>
        <dbReference type="ARBA" id="ARBA00047806"/>
    </source>
</evidence>
<keyword evidence="9" id="KW-0812">Transmembrane</keyword>
<keyword evidence="9" id="KW-1133">Transmembrane helix</keyword>
<evidence type="ECO:0000256" key="9">
    <source>
        <dbReference type="SAM" id="Phobius"/>
    </source>
</evidence>
<dbReference type="InterPro" id="IPR002579">
    <property type="entry name" value="Met_Sox_Rdtase_MsrB_dom"/>
</dbReference>
<dbReference type="EMBL" id="CP009416">
    <property type="protein sequence ID" value="AJD90530.1"/>
    <property type="molecule type" value="Genomic_DNA"/>
</dbReference>
<evidence type="ECO:0000256" key="1">
    <source>
        <dbReference type="ARBA" id="ARBA00005591"/>
    </source>
</evidence>
<feature type="active site" evidence="8">
    <location>
        <position position="56"/>
    </location>
</feature>
<keyword evidence="12" id="KW-1185">Reference proteome</keyword>
<sequence length="382" mass="43619">MKKKSWVMLIPGVILIGAIIFFVFSDEILNRSYGSEASNAADFAPNEEVAIFAGGCFWCMEPPFEKLAGVRDAVSGYTGGDEENPEYREVANGETGHTEAVQVIYDPDVISYEDLLDVFWRQIDPTDADGQFVDRGKQYRPEIFVQNEEERAAAEASKQEIIDSGRFDGEIVVPVTDASTFYIAEEYHQDYYIKNGDRYYFYRTSSGRDQFLNEYWDEDEREVDLPTKEEVEAESPYAVNYTDEELREMLTDIQYEVTQEDGTEEAFNNEYDGFYEDGIYVDIVSGEPLFSSTDKYDSRTGWPSFTKPLVPENIVEVEDPGIFGMRIEVRSKYADSHLGHVFEDGPEPTGLRYCMNSAAMKFIPAEDLEAEGYSEFSYLFES</sequence>
<dbReference type="SUPFAM" id="SSF51316">
    <property type="entry name" value="Mss4-like"/>
    <property type="match status" value="1"/>
</dbReference>
<accession>A0A0B5AJK1</accession>
<gene>
    <name evidence="8" type="primary">msrA</name>
    <name evidence="11" type="ORF">JMA_12130</name>
</gene>
<organism evidence="11 12">
    <name type="scientific">Jeotgalibacillus malaysiensis</name>
    <dbReference type="NCBI Taxonomy" id="1508404"/>
    <lineage>
        <taxon>Bacteria</taxon>
        <taxon>Bacillati</taxon>
        <taxon>Bacillota</taxon>
        <taxon>Bacilli</taxon>
        <taxon>Bacillales</taxon>
        <taxon>Caryophanaceae</taxon>
        <taxon>Jeotgalibacillus</taxon>
    </lineage>
</organism>
<dbReference type="InterPro" id="IPR036509">
    <property type="entry name" value="Met_Sox_Rdtase_MsrA_sf"/>
</dbReference>
<feature type="transmembrane region" description="Helical" evidence="9">
    <location>
        <begin position="6"/>
        <end position="24"/>
    </location>
</feature>
<dbReference type="AlphaFoldDB" id="A0A0B5AJK1"/>
<evidence type="ECO:0000256" key="3">
    <source>
        <dbReference type="ARBA" id="ARBA00023002"/>
    </source>
</evidence>
<dbReference type="Gene3D" id="3.30.1060.10">
    <property type="entry name" value="Peptide methionine sulphoxide reductase MsrA"/>
    <property type="match status" value="1"/>
</dbReference>
<dbReference type="Proteomes" id="UP000031449">
    <property type="component" value="Chromosome"/>
</dbReference>
<dbReference type="NCBIfam" id="TIGR00357">
    <property type="entry name" value="peptide-methionine (R)-S-oxide reductase MsrB"/>
    <property type="match status" value="1"/>
</dbReference>
<keyword evidence="9" id="KW-0472">Membrane</keyword>
<proteinExistence type="inferred from homology"/>
<dbReference type="STRING" id="1508404.JMA_12130"/>
<keyword evidence="3 8" id="KW-0560">Oxidoreductase</keyword>
<evidence type="ECO:0000259" key="10">
    <source>
        <dbReference type="PROSITE" id="PS51790"/>
    </source>
</evidence>
<evidence type="ECO:0000256" key="2">
    <source>
        <dbReference type="ARBA" id="ARBA00007174"/>
    </source>
</evidence>